<keyword evidence="2" id="KW-1185">Reference proteome</keyword>
<dbReference type="CDD" id="cd07818">
    <property type="entry name" value="SRPBCC_1"/>
    <property type="match status" value="1"/>
</dbReference>
<protein>
    <submittedName>
        <fullName evidence="1">SRPBCC family protein</fullName>
    </submittedName>
</protein>
<dbReference type="AlphaFoldDB" id="A0A7X0VB04"/>
<gene>
    <name evidence="1" type="ORF">H5V45_04960</name>
</gene>
<dbReference type="Proteomes" id="UP000523955">
    <property type="component" value="Unassembled WGS sequence"/>
</dbReference>
<dbReference type="Pfam" id="PF10604">
    <property type="entry name" value="Polyketide_cyc2"/>
    <property type="match status" value="1"/>
</dbReference>
<sequence length="151" mass="16479">MSSYTVSRSTTIDADRAAVHALVVDLQAWQAWSPWEGLDDDLQRTYTGPEAGVGAHYAWSGNRKAGRGSMEVVRSTPEEVGIRLEFLKPFRSTSDVVFTLVPRGEATEVTWTMSGEQTGVATVFAKVVPMDKLIGKDFERGLAQLKATAEA</sequence>
<name>A0A7X0VB04_9ACTN</name>
<organism evidence="1 2">
    <name type="scientific">Nocardioides luti</name>
    <dbReference type="NCBI Taxonomy" id="2761101"/>
    <lineage>
        <taxon>Bacteria</taxon>
        <taxon>Bacillati</taxon>
        <taxon>Actinomycetota</taxon>
        <taxon>Actinomycetes</taxon>
        <taxon>Propionibacteriales</taxon>
        <taxon>Nocardioidaceae</taxon>
        <taxon>Nocardioides</taxon>
    </lineage>
</organism>
<proteinExistence type="predicted"/>
<reference evidence="1 2" key="1">
    <citation type="submission" date="2020-08" db="EMBL/GenBank/DDBJ databases">
        <authorList>
            <person name="Seo M.-J."/>
        </authorList>
    </citation>
    <scope>NUCLEOTIDE SEQUENCE [LARGE SCALE GENOMIC DNA]</scope>
    <source>
        <strain evidence="1 2">KIGAM211</strain>
    </source>
</reference>
<evidence type="ECO:0000313" key="1">
    <source>
        <dbReference type="EMBL" id="MBB6626668.1"/>
    </source>
</evidence>
<evidence type="ECO:0000313" key="2">
    <source>
        <dbReference type="Proteomes" id="UP000523955"/>
    </source>
</evidence>
<dbReference type="InterPro" id="IPR023393">
    <property type="entry name" value="START-like_dom_sf"/>
</dbReference>
<dbReference type="Gene3D" id="3.30.530.20">
    <property type="match status" value="1"/>
</dbReference>
<dbReference type="SUPFAM" id="SSF55961">
    <property type="entry name" value="Bet v1-like"/>
    <property type="match status" value="1"/>
</dbReference>
<dbReference type="InterPro" id="IPR019587">
    <property type="entry name" value="Polyketide_cyclase/dehydratase"/>
</dbReference>
<dbReference type="EMBL" id="JACKXE010000001">
    <property type="protein sequence ID" value="MBB6626668.1"/>
    <property type="molecule type" value="Genomic_DNA"/>
</dbReference>
<accession>A0A7X0VB04</accession>
<comment type="caution">
    <text evidence="1">The sequence shown here is derived from an EMBL/GenBank/DDBJ whole genome shotgun (WGS) entry which is preliminary data.</text>
</comment>
<dbReference type="RefSeq" id="WP_185251917.1">
    <property type="nucleotide sequence ID" value="NZ_JACKXE010000001.1"/>
</dbReference>